<evidence type="ECO:0000256" key="1">
    <source>
        <dbReference type="SAM" id="MobiDB-lite"/>
    </source>
</evidence>
<evidence type="ECO:0000313" key="3">
    <source>
        <dbReference type="Proteomes" id="UP000182915"/>
    </source>
</evidence>
<dbReference type="STRING" id="370526.SAMN04489835_4228"/>
<protein>
    <submittedName>
        <fullName evidence="2">Uncharacterized protein</fullName>
    </submittedName>
</protein>
<name>A0A1H6KV05_MYCRU</name>
<dbReference type="Proteomes" id="UP000182915">
    <property type="component" value="Chromosome I"/>
</dbReference>
<sequence>MNRDEIARLVASMTDDEIELLRDVLAETEDAEPEDVDPHRTANRQFVKSLLGRDD</sequence>
<evidence type="ECO:0000313" key="2">
    <source>
        <dbReference type="EMBL" id="SEH79560.1"/>
    </source>
</evidence>
<dbReference type="RefSeq" id="WP_157897772.1">
    <property type="nucleotide sequence ID" value="NZ_LT629971.1"/>
</dbReference>
<reference evidence="3" key="1">
    <citation type="submission" date="2016-10" db="EMBL/GenBank/DDBJ databases">
        <authorList>
            <person name="Varghese N."/>
            <person name="Submissions S."/>
        </authorList>
    </citation>
    <scope>NUCLEOTIDE SEQUENCE [LARGE SCALE GENOMIC DNA]</scope>
    <source>
        <strain evidence="3">DSM 45405</strain>
    </source>
</reference>
<gene>
    <name evidence="2" type="ORF">SAMN04489835_4228</name>
</gene>
<dbReference type="AlphaFoldDB" id="A0A1H6KV05"/>
<organism evidence="2 3">
    <name type="scientific">Mycolicibacterium rutilum</name>
    <name type="common">Mycobacterium rutilum</name>
    <dbReference type="NCBI Taxonomy" id="370526"/>
    <lineage>
        <taxon>Bacteria</taxon>
        <taxon>Bacillati</taxon>
        <taxon>Actinomycetota</taxon>
        <taxon>Actinomycetes</taxon>
        <taxon>Mycobacteriales</taxon>
        <taxon>Mycobacteriaceae</taxon>
        <taxon>Mycolicibacterium</taxon>
    </lineage>
</organism>
<dbReference type="EMBL" id="LT629971">
    <property type="protein sequence ID" value="SEH79560.1"/>
    <property type="molecule type" value="Genomic_DNA"/>
</dbReference>
<accession>A0A1H6KV05</accession>
<proteinExistence type="predicted"/>
<keyword evidence="3" id="KW-1185">Reference proteome</keyword>
<feature type="region of interest" description="Disordered" evidence="1">
    <location>
        <begin position="29"/>
        <end position="55"/>
    </location>
</feature>